<keyword evidence="2" id="KW-0378">Hydrolase</keyword>
<dbReference type="AlphaFoldDB" id="A0A1I5BAX2"/>
<dbReference type="Proteomes" id="UP000199153">
    <property type="component" value="Unassembled WGS sequence"/>
</dbReference>
<dbReference type="SUPFAM" id="SSF52768">
    <property type="entry name" value="Arginase/deacetylase"/>
    <property type="match status" value="1"/>
</dbReference>
<accession>A0A1I5BAX2</accession>
<sequence length="336" mass="37503">MEGLKLYNFKTVEKLISPRKGETKFGEKIAFIEDINELKEHTAKFVIFGIPEDIGVRANHGKPGTSNAWEACLSSLLNIQHNEYTHPESLLLLGHIDCSEEMKKAGNIDDADPNYLPKLGDLTEIIDQKVSTLVEYIISAGKIPLIIGGGHNNAYGNIKGSSKAIGKALNVLNIDAHTDLRRLEHRHSGNGFSFAREEGFLNRYTIFGLARNYTPQYIFDEIEASEQTEFRLFEELLEYSSEDLNTAFMDSLEFVRDEEFGLELDCDVIKDFPASAQTPSGFKIEQVRHFISLAARLPECSYLHLCEAAPTPAGSAQVGKALSFFITDFLKAAYGR</sequence>
<evidence type="ECO:0000256" key="1">
    <source>
        <dbReference type="ARBA" id="ARBA00022723"/>
    </source>
</evidence>
<evidence type="ECO:0000256" key="4">
    <source>
        <dbReference type="ARBA" id="ARBA00023211"/>
    </source>
</evidence>
<keyword evidence="4" id="KW-0464">Manganese</keyword>
<reference evidence="6 7" key="1">
    <citation type="submission" date="2016-10" db="EMBL/GenBank/DDBJ databases">
        <authorList>
            <person name="de Groot N.N."/>
        </authorList>
    </citation>
    <scope>NUCLEOTIDE SEQUENCE [LARGE SCALE GENOMIC DNA]</scope>
    <source>
        <strain evidence="6 7">DSM 17794</strain>
    </source>
</reference>
<dbReference type="GO" id="GO:0046872">
    <property type="term" value="F:metal ion binding"/>
    <property type="evidence" value="ECO:0007669"/>
    <property type="project" value="UniProtKB-KW"/>
</dbReference>
<gene>
    <name evidence="6" type="ORF">SAMN05660413_02269</name>
</gene>
<name>A0A1I5BAX2_9FLAO</name>
<protein>
    <submittedName>
        <fullName evidence="6">Formiminoglutamase</fullName>
    </submittedName>
</protein>
<dbReference type="RefSeq" id="WP_093409670.1">
    <property type="nucleotide sequence ID" value="NZ_FOVL01000014.1"/>
</dbReference>
<keyword evidence="7" id="KW-1185">Reference proteome</keyword>
<dbReference type="PROSITE" id="PS51409">
    <property type="entry name" value="ARGINASE_2"/>
    <property type="match status" value="1"/>
</dbReference>
<dbReference type="STRING" id="287099.SAMN05660413_02269"/>
<dbReference type="Gene3D" id="3.40.800.10">
    <property type="entry name" value="Ureohydrolase domain"/>
    <property type="match status" value="1"/>
</dbReference>
<dbReference type="GO" id="GO:0006547">
    <property type="term" value="P:L-histidine metabolic process"/>
    <property type="evidence" value="ECO:0007669"/>
    <property type="project" value="UniProtKB-KW"/>
</dbReference>
<dbReference type="PANTHER" id="PTHR11358">
    <property type="entry name" value="ARGINASE/AGMATINASE"/>
    <property type="match status" value="1"/>
</dbReference>
<evidence type="ECO:0000313" key="6">
    <source>
        <dbReference type="EMBL" id="SFN71868.1"/>
    </source>
</evidence>
<comment type="similarity">
    <text evidence="5">Belongs to the arginase family.</text>
</comment>
<organism evidence="6 7">
    <name type="scientific">Salegentibacter flavus</name>
    <dbReference type="NCBI Taxonomy" id="287099"/>
    <lineage>
        <taxon>Bacteria</taxon>
        <taxon>Pseudomonadati</taxon>
        <taxon>Bacteroidota</taxon>
        <taxon>Flavobacteriia</taxon>
        <taxon>Flavobacteriales</taxon>
        <taxon>Flavobacteriaceae</taxon>
        <taxon>Salegentibacter</taxon>
    </lineage>
</organism>
<proteinExistence type="inferred from homology"/>
<dbReference type="Pfam" id="PF00491">
    <property type="entry name" value="Arginase"/>
    <property type="match status" value="1"/>
</dbReference>
<dbReference type="OrthoDB" id="9788689at2"/>
<dbReference type="CDD" id="cd09988">
    <property type="entry name" value="Formimidoylglutamase"/>
    <property type="match status" value="1"/>
</dbReference>
<evidence type="ECO:0000256" key="3">
    <source>
        <dbReference type="ARBA" id="ARBA00022808"/>
    </source>
</evidence>
<dbReference type="GO" id="GO:0033389">
    <property type="term" value="P:putrescine biosynthetic process from arginine, via agmatine"/>
    <property type="evidence" value="ECO:0007669"/>
    <property type="project" value="TreeGrafter"/>
</dbReference>
<dbReference type="InterPro" id="IPR023696">
    <property type="entry name" value="Ureohydrolase_dom_sf"/>
</dbReference>
<evidence type="ECO:0000313" key="7">
    <source>
        <dbReference type="Proteomes" id="UP000199153"/>
    </source>
</evidence>
<keyword evidence="3" id="KW-0369">Histidine metabolism</keyword>
<keyword evidence="1" id="KW-0479">Metal-binding</keyword>
<evidence type="ECO:0000256" key="2">
    <source>
        <dbReference type="ARBA" id="ARBA00022801"/>
    </source>
</evidence>
<dbReference type="InterPro" id="IPR006035">
    <property type="entry name" value="Ureohydrolase"/>
</dbReference>
<dbReference type="PANTHER" id="PTHR11358:SF35">
    <property type="entry name" value="FORMIMIDOYLGLUTAMASE"/>
    <property type="match status" value="1"/>
</dbReference>
<dbReference type="EMBL" id="FOVL01000014">
    <property type="protein sequence ID" value="SFN71868.1"/>
    <property type="molecule type" value="Genomic_DNA"/>
</dbReference>
<evidence type="ECO:0000256" key="5">
    <source>
        <dbReference type="PROSITE-ProRule" id="PRU00742"/>
    </source>
</evidence>
<dbReference type="GO" id="GO:0008783">
    <property type="term" value="F:agmatinase activity"/>
    <property type="evidence" value="ECO:0007669"/>
    <property type="project" value="TreeGrafter"/>
</dbReference>